<accession>A0A2S9XBQ6</accession>
<feature type="domain" description="Thioredoxin" evidence="3">
    <location>
        <begin position="97"/>
        <end position="246"/>
    </location>
</feature>
<keyword evidence="5" id="KW-1185">Reference proteome</keyword>
<dbReference type="PROSITE" id="PS51257">
    <property type="entry name" value="PROKAR_LIPOPROTEIN"/>
    <property type="match status" value="1"/>
</dbReference>
<comment type="caution">
    <text evidence="4">The sequence shown here is derived from an EMBL/GenBank/DDBJ whole genome shotgun (WGS) entry which is preliminary data.</text>
</comment>
<dbReference type="PROSITE" id="PS51352">
    <property type="entry name" value="THIOREDOXIN_2"/>
    <property type="match status" value="1"/>
</dbReference>
<proteinExistence type="predicted"/>
<evidence type="ECO:0000313" key="4">
    <source>
        <dbReference type="EMBL" id="PRP90121.1"/>
    </source>
</evidence>
<name>A0A2S9XBQ6_9BACT</name>
<dbReference type="SUPFAM" id="SSF52833">
    <property type="entry name" value="Thioredoxin-like"/>
    <property type="match status" value="1"/>
</dbReference>
<evidence type="ECO:0000313" key="5">
    <source>
        <dbReference type="Proteomes" id="UP000237968"/>
    </source>
</evidence>
<feature type="compositionally biased region" description="Acidic residues" evidence="1">
    <location>
        <begin position="43"/>
        <end position="63"/>
    </location>
</feature>
<dbReference type="EMBL" id="PVNK01000293">
    <property type="protein sequence ID" value="PRP90121.1"/>
    <property type="molecule type" value="Genomic_DNA"/>
</dbReference>
<dbReference type="AlphaFoldDB" id="A0A2S9XBQ6"/>
<feature type="signal peptide" evidence="2">
    <location>
        <begin position="1"/>
        <end position="20"/>
    </location>
</feature>
<evidence type="ECO:0000256" key="2">
    <source>
        <dbReference type="SAM" id="SignalP"/>
    </source>
</evidence>
<evidence type="ECO:0000259" key="3">
    <source>
        <dbReference type="PROSITE" id="PS51352"/>
    </source>
</evidence>
<keyword evidence="2" id="KW-0732">Signal</keyword>
<dbReference type="InterPro" id="IPR013766">
    <property type="entry name" value="Thioredoxin_domain"/>
</dbReference>
<sequence>MRSTVFSVVLLGLSVPLVLAGCDSDDGDPTLDSETAANGDTAGEGEGDTADEGEGEDGTDTGGEELGCQAETPYAGGWDIGCCQDEIVPNGWAPGAVNVGTILPDWTFNDQFGDAVRVYDFCHEAIYFDYVALWCGSCQALAPTVSGLFDTYDQRGLMTLTYVSEGADGSPATLADVQAWTNTYNHKGLVVTSGLQDVWYPFGVDTGGGSFSISLPGVILVGPNMKIAKMGEPTIQEIELVIPDAP</sequence>
<reference evidence="4 5" key="1">
    <citation type="submission" date="2018-03" db="EMBL/GenBank/DDBJ databases">
        <title>Draft Genome Sequences of the Obligatory Marine Myxobacteria Enhygromyxa salina SWB005.</title>
        <authorList>
            <person name="Poehlein A."/>
            <person name="Moghaddam J.A."/>
            <person name="Harms H."/>
            <person name="Alanjari M."/>
            <person name="Koenig G.M."/>
            <person name="Daniel R."/>
            <person name="Schaeberle T.F."/>
        </authorList>
    </citation>
    <scope>NUCLEOTIDE SEQUENCE [LARGE SCALE GENOMIC DNA]</scope>
    <source>
        <strain evidence="4 5">SWB005</strain>
    </source>
</reference>
<dbReference type="InterPro" id="IPR036249">
    <property type="entry name" value="Thioredoxin-like_sf"/>
</dbReference>
<gene>
    <name evidence="4" type="ORF">ENSA5_67390</name>
</gene>
<protein>
    <recommendedName>
        <fullName evidence="3">Thioredoxin domain-containing protein</fullName>
    </recommendedName>
</protein>
<evidence type="ECO:0000256" key="1">
    <source>
        <dbReference type="SAM" id="MobiDB-lite"/>
    </source>
</evidence>
<dbReference type="Gene3D" id="3.40.30.10">
    <property type="entry name" value="Glutaredoxin"/>
    <property type="match status" value="1"/>
</dbReference>
<feature type="region of interest" description="Disordered" evidence="1">
    <location>
        <begin position="26"/>
        <end position="68"/>
    </location>
</feature>
<organism evidence="4 5">
    <name type="scientific">Enhygromyxa salina</name>
    <dbReference type="NCBI Taxonomy" id="215803"/>
    <lineage>
        <taxon>Bacteria</taxon>
        <taxon>Pseudomonadati</taxon>
        <taxon>Myxococcota</taxon>
        <taxon>Polyangia</taxon>
        <taxon>Nannocystales</taxon>
        <taxon>Nannocystaceae</taxon>
        <taxon>Enhygromyxa</taxon>
    </lineage>
</organism>
<dbReference type="Proteomes" id="UP000237968">
    <property type="component" value="Unassembled WGS sequence"/>
</dbReference>
<feature type="chain" id="PRO_5015487265" description="Thioredoxin domain-containing protein" evidence="2">
    <location>
        <begin position="21"/>
        <end position="246"/>
    </location>
</feature>